<proteinExistence type="predicted"/>
<reference evidence="1 2" key="1">
    <citation type="submission" date="2019-05" db="EMBL/GenBank/DDBJ databases">
        <title>The compact genome of Giardia muris reveals important steps in the evolution of intestinal protozoan parasites.</title>
        <authorList>
            <person name="Xu F."/>
            <person name="Jimenez-Gonzalez A."/>
            <person name="Einarsson E."/>
            <person name="Astvaldsson A."/>
            <person name="Peirasmaki D."/>
            <person name="Eckmann L."/>
            <person name="Andersson J.O."/>
            <person name="Svard S.G."/>
            <person name="Jerlstrom-Hultqvist J."/>
        </authorList>
    </citation>
    <scope>NUCLEOTIDE SEQUENCE [LARGE SCALE GENOMIC DNA]</scope>
    <source>
        <strain evidence="1 2">Roberts-Thomson</strain>
    </source>
</reference>
<evidence type="ECO:0000313" key="2">
    <source>
        <dbReference type="Proteomes" id="UP000315496"/>
    </source>
</evidence>
<keyword evidence="2" id="KW-1185">Reference proteome</keyword>
<dbReference type="VEuPathDB" id="GiardiaDB:GMRT_10211"/>
<organism evidence="1 2">
    <name type="scientific">Giardia muris</name>
    <dbReference type="NCBI Taxonomy" id="5742"/>
    <lineage>
        <taxon>Eukaryota</taxon>
        <taxon>Metamonada</taxon>
        <taxon>Diplomonadida</taxon>
        <taxon>Hexamitidae</taxon>
        <taxon>Giardiinae</taxon>
        <taxon>Giardia</taxon>
    </lineage>
</organism>
<dbReference type="OrthoDB" id="10249124at2759"/>
<sequence>MSSEVLEPPHQSRNARLRELSLRIFYQCYAYLLEVDAEIEMHLASIAQIRQISRQVSLDYLEIKPEDLRRAHLERLQLVEQVYGSLPEKLYLLWTARADFEADVLRAYKEEDISMATGDATPIPEGYLWDQVWTAGDPEERVFTTIAQSPRSIVCAFASFFERSGRPLPESLLPFIEAAKRETIILPTTHNVELALSGSPALVESLLGSPCYTETGAGTVPFYITTEPI</sequence>
<dbReference type="AlphaFoldDB" id="A0A4Z1SUF4"/>
<name>A0A4Z1SUF4_GIAMU</name>
<protein>
    <submittedName>
        <fullName evidence="1">Uncharacterized protein</fullName>
    </submittedName>
</protein>
<evidence type="ECO:0000313" key="1">
    <source>
        <dbReference type="EMBL" id="TNJ29496.1"/>
    </source>
</evidence>
<dbReference type="Proteomes" id="UP000315496">
    <property type="component" value="Chromosome 1"/>
</dbReference>
<gene>
    <name evidence="1" type="ORF">GMRT_10211</name>
</gene>
<accession>A0A4Z1SUF4</accession>
<comment type="caution">
    <text evidence="1">The sequence shown here is derived from an EMBL/GenBank/DDBJ whole genome shotgun (WGS) entry which is preliminary data.</text>
</comment>
<dbReference type="EMBL" id="VDLU01000001">
    <property type="protein sequence ID" value="TNJ29496.1"/>
    <property type="molecule type" value="Genomic_DNA"/>
</dbReference>